<gene>
    <name evidence="1" type="ORF">PCASD_17420</name>
</gene>
<name>A0A2N5TX37_9BASI</name>
<sequence length="152" mass="16941">MTAANNFRSTCDDNEVMGEKVVSRQPFFLSSITPLLPNSVLSSYQACLSSTVLLILDHPVATELSSLVLSGLSLVNRSSYPRSPRCYRTQFSRLISFLPLCVSCKNSQNISTARLSRRYESEIVELRGTPHLYTAVEGLGSQYYRKATKYSS</sequence>
<organism evidence="1 2">
    <name type="scientific">Puccinia coronata f. sp. avenae</name>
    <dbReference type="NCBI Taxonomy" id="200324"/>
    <lineage>
        <taxon>Eukaryota</taxon>
        <taxon>Fungi</taxon>
        <taxon>Dikarya</taxon>
        <taxon>Basidiomycota</taxon>
        <taxon>Pucciniomycotina</taxon>
        <taxon>Pucciniomycetes</taxon>
        <taxon>Pucciniales</taxon>
        <taxon>Pucciniaceae</taxon>
        <taxon>Puccinia</taxon>
    </lineage>
</organism>
<evidence type="ECO:0000313" key="2">
    <source>
        <dbReference type="Proteomes" id="UP000235392"/>
    </source>
</evidence>
<dbReference type="Proteomes" id="UP000235392">
    <property type="component" value="Unassembled WGS sequence"/>
</dbReference>
<accession>A0A2N5TX37</accession>
<proteinExistence type="predicted"/>
<reference evidence="1 2" key="1">
    <citation type="submission" date="2017-11" db="EMBL/GenBank/DDBJ databases">
        <title>De novo assembly and phasing of dikaryotic genomes from two isolates of Puccinia coronata f. sp. avenae, the causal agent of oat crown rust.</title>
        <authorList>
            <person name="Miller M.E."/>
            <person name="Zhang Y."/>
            <person name="Omidvar V."/>
            <person name="Sperschneider J."/>
            <person name="Schwessinger B."/>
            <person name="Raley C."/>
            <person name="Palmer J.M."/>
            <person name="Garnica D."/>
            <person name="Upadhyaya N."/>
            <person name="Rathjen J."/>
            <person name="Taylor J.M."/>
            <person name="Park R.F."/>
            <person name="Dodds P.N."/>
            <person name="Hirsch C.D."/>
            <person name="Kianian S.F."/>
            <person name="Figueroa M."/>
        </authorList>
    </citation>
    <scope>NUCLEOTIDE SEQUENCE [LARGE SCALE GENOMIC DNA]</scope>
    <source>
        <strain evidence="1">12SD80</strain>
    </source>
</reference>
<comment type="caution">
    <text evidence="1">The sequence shown here is derived from an EMBL/GenBank/DDBJ whole genome shotgun (WGS) entry which is preliminary data.</text>
</comment>
<evidence type="ECO:0000313" key="1">
    <source>
        <dbReference type="EMBL" id="PLW30065.1"/>
    </source>
</evidence>
<protein>
    <submittedName>
        <fullName evidence="1">Uncharacterized protein</fullName>
    </submittedName>
</protein>
<dbReference type="AlphaFoldDB" id="A0A2N5TX37"/>
<dbReference type="EMBL" id="PGCI01000310">
    <property type="protein sequence ID" value="PLW30065.1"/>
    <property type="molecule type" value="Genomic_DNA"/>
</dbReference>